<dbReference type="InterPro" id="IPR003680">
    <property type="entry name" value="Flavodoxin_fold"/>
</dbReference>
<dbReference type="PANTHER" id="PTHR43741:SF4">
    <property type="entry name" value="FMN-DEPENDENT NADH:QUINONE OXIDOREDUCTASE"/>
    <property type="match status" value="1"/>
</dbReference>
<organism evidence="2 3">
    <name type="scientific">Anaerotignum lactatifermentans</name>
    <dbReference type="NCBI Taxonomy" id="160404"/>
    <lineage>
        <taxon>Bacteria</taxon>
        <taxon>Bacillati</taxon>
        <taxon>Bacillota</taxon>
        <taxon>Clostridia</taxon>
        <taxon>Lachnospirales</taxon>
        <taxon>Anaerotignaceae</taxon>
        <taxon>Anaerotignum</taxon>
    </lineage>
</organism>
<dbReference type="Proteomes" id="UP000729290">
    <property type="component" value="Unassembled WGS sequence"/>
</dbReference>
<dbReference type="PANTHER" id="PTHR43741">
    <property type="entry name" value="FMN-DEPENDENT NADH-AZOREDUCTASE 1"/>
    <property type="match status" value="1"/>
</dbReference>
<keyword evidence="3" id="KW-1185">Reference proteome</keyword>
<proteinExistence type="predicted"/>
<dbReference type="SUPFAM" id="SSF52218">
    <property type="entry name" value="Flavoproteins"/>
    <property type="match status" value="1"/>
</dbReference>
<evidence type="ECO:0000313" key="2">
    <source>
        <dbReference type="EMBL" id="MBM6877695.1"/>
    </source>
</evidence>
<dbReference type="Pfam" id="PF02525">
    <property type="entry name" value="Flavodoxin_2"/>
    <property type="match status" value="1"/>
</dbReference>
<dbReference type="Gene3D" id="3.40.50.360">
    <property type="match status" value="1"/>
</dbReference>
<dbReference type="InterPro" id="IPR029039">
    <property type="entry name" value="Flavoprotein-like_sf"/>
</dbReference>
<accession>A0ABS2G9H7</accession>
<gene>
    <name evidence="2" type="ORF">H9X83_05915</name>
</gene>
<sequence>MKKVLFIDCCIRREDSRTKKLADHVFHRLRERSDCQVEELCLMDENLTYFSDGFFQQRERLLAQKNYDHPRFRYANQFSEADKIIIAAPFWDLSFPALLKVYIENLCVEGITFGCDETGMFGTCKADHMIFLTTRGAIYPKGDPMEMGSPYLEAMSRFFGIDRYDCVAADGLDLGIRPVNEIMREAMEEADRVLDEL</sequence>
<name>A0ABS2G9H7_9FIRM</name>
<protein>
    <submittedName>
        <fullName evidence="2">NAD(P)H-dependent oxidoreductase</fullName>
    </submittedName>
</protein>
<evidence type="ECO:0000313" key="3">
    <source>
        <dbReference type="Proteomes" id="UP000729290"/>
    </source>
</evidence>
<reference evidence="2 3" key="1">
    <citation type="journal article" date="2021" name="Sci. Rep.">
        <title>The distribution of antibiotic resistance genes in chicken gut microbiota commensals.</title>
        <authorList>
            <person name="Juricova H."/>
            <person name="Matiasovicova J."/>
            <person name="Kubasova T."/>
            <person name="Cejkova D."/>
            <person name="Rychlik I."/>
        </authorList>
    </citation>
    <scope>NUCLEOTIDE SEQUENCE [LARGE SCALE GENOMIC DNA]</scope>
    <source>
        <strain evidence="2 3">An431b</strain>
    </source>
</reference>
<feature type="domain" description="Flavodoxin-like fold" evidence="1">
    <location>
        <begin position="2"/>
        <end position="192"/>
    </location>
</feature>
<dbReference type="InterPro" id="IPR050104">
    <property type="entry name" value="FMN-dep_NADH:Q_OxRdtase_AzoR1"/>
</dbReference>
<evidence type="ECO:0000259" key="1">
    <source>
        <dbReference type="Pfam" id="PF02525"/>
    </source>
</evidence>
<dbReference type="EMBL" id="JACSNV010000006">
    <property type="protein sequence ID" value="MBM6877695.1"/>
    <property type="molecule type" value="Genomic_DNA"/>
</dbReference>
<comment type="caution">
    <text evidence="2">The sequence shown here is derived from an EMBL/GenBank/DDBJ whole genome shotgun (WGS) entry which is preliminary data.</text>
</comment>